<evidence type="ECO:0000256" key="3">
    <source>
        <dbReference type="ARBA" id="ARBA00022692"/>
    </source>
</evidence>
<protein>
    <recommendedName>
        <fullName evidence="6">SURF1-like protein</fullName>
    </recommendedName>
</protein>
<reference evidence="7 8" key="1">
    <citation type="submission" date="2020-08" db="EMBL/GenBank/DDBJ databases">
        <title>Genomic Encyclopedia of Type Strains, Phase IV (KMG-IV): sequencing the most valuable type-strain genomes for metagenomic binning, comparative biology and taxonomic classification.</title>
        <authorList>
            <person name="Goeker M."/>
        </authorList>
    </citation>
    <scope>NUCLEOTIDE SEQUENCE [LARGE SCALE GENOMIC DNA]</scope>
    <source>
        <strain evidence="7 8">DSM 101064</strain>
    </source>
</reference>
<keyword evidence="6" id="KW-1003">Cell membrane</keyword>
<dbReference type="PANTHER" id="PTHR23427:SF2">
    <property type="entry name" value="SURFEIT LOCUS PROTEIN 1"/>
    <property type="match status" value="1"/>
</dbReference>
<organism evidence="7 8">
    <name type="scientific">Yoonia ponticola</name>
    <dbReference type="NCBI Taxonomy" id="1524255"/>
    <lineage>
        <taxon>Bacteria</taxon>
        <taxon>Pseudomonadati</taxon>
        <taxon>Pseudomonadota</taxon>
        <taxon>Alphaproteobacteria</taxon>
        <taxon>Rhodobacterales</taxon>
        <taxon>Paracoccaceae</taxon>
        <taxon>Yoonia</taxon>
    </lineage>
</organism>
<keyword evidence="8" id="KW-1185">Reference proteome</keyword>
<dbReference type="Pfam" id="PF02104">
    <property type="entry name" value="SURF1"/>
    <property type="match status" value="1"/>
</dbReference>
<gene>
    <name evidence="7" type="ORF">FHS72_002118</name>
</gene>
<accession>A0A7W9BLE8</accession>
<evidence type="ECO:0000256" key="2">
    <source>
        <dbReference type="ARBA" id="ARBA00007165"/>
    </source>
</evidence>
<comment type="caution">
    <text evidence="7">The sequence shown here is derived from an EMBL/GenBank/DDBJ whole genome shotgun (WGS) entry which is preliminary data.</text>
</comment>
<dbReference type="EMBL" id="JACIJM010000005">
    <property type="protein sequence ID" value="MBB5722492.1"/>
    <property type="molecule type" value="Genomic_DNA"/>
</dbReference>
<dbReference type="RefSeq" id="WP_183528798.1">
    <property type="nucleotide sequence ID" value="NZ_JACIJM010000005.1"/>
</dbReference>
<dbReference type="GO" id="GO:0005886">
    <property type="term" value="C:plasma membrane"/>
    <property type="evidence" value="ECO:0007669"/>
    <property type="project" value="UniProtKB-SubCell"/>
</dbReference>
<dbReference type="InterPro" id="IPR045214">
    <property type="entry name" value="Surf1/Surf4"/>
</dbReference>
<dbReference type="Proteomes" id="UP000535415">
    <property type="component" value="Unassembled WGS sequence"/>
</dbReference>
<dbReference type="CDD" id="cd06662">
    <property type="entry name" value="SURF1"/>
    <property type="match status" value="1"/>
</dbReference>
<proteinExistence type="inferred from homology"/>
<keyword evidence="5 6" id="KW-0472">Membrane</keyword>
<comment type="subcellular location">
    <subcellularLocation>
        <location evidence="6">Cell membrane</location>
        <topology evidence="6">Multi-pass membrane protein</topology>
    </subcellularLocation>
    <subcellularLocation>
        <location evidence="1">Membrane</location>
    </subcellularLocation>
</comment>
<comment type="similarity">
    <text evidence="2 6">Belongs to the SURF1 family.</text>
</comment>
<dbReference type="PANTHER" id="PTHR23427">
    <property type="entry name" value="SURFEIT LOCUS PROTEIN"/>
    <property type="match status" value="1"/>
</dbReference>
<evidence type="ECO:0000256" key="4">
    <source>
        <dbReference type="ARBA" id="ARBA00022989"/>
    </source>
</evidence>
<evidence type="ECO:0000256" key="6">
    <source>
        <dbReference type="RuleBase" id="RU363076"/>
    </source>
</evidence>
<evidence type="ECO:0000313" key="7">
    <source>
        <dbReference type="EMBL" id="MBB5722492.1"/>
    </source>
</evidence>
<sequence length="231" mass="25860">MRKIIFPILLGIVGCAILLALGVWQLQRLQWKTAVLAEIDTTISAPAVAIPNAPNPDADQFKPVTVTGRLAGKPLYVLVTIEGFGPGYRYVDALKTDDGRDVMVDLGWVPLEQLGNPFSKFHRIEVVGNLHWPDDLDKWTPDPDPKGIWFTRDVPSIAAGLASEEVLIVARNVQLLDLVTPLETYPFQTLPLDSGAIKNDHLNYAITWFMLALVWVMMTGYLIFRIRQEDR</sequence>
<comment type="caution">
    <text evidence="6">Lacks conserved residue(s) required for the propagation of feature annotation.</text>
</comment>
<dbReference type="PROSITE" id="PS50895">
    <property type="entry name" value="SURF1"/>
    <property type="match status" value="1"/>
</dbReference>
<evidence type="ECO:0000256" key="1">
    <source>
        <dbReference type="ARBA" id="ARBA00004370"/>
    </source>
</evidence>
<dbReference type="InterPro" id="IPR002994">
    <property type="entry name" value="Surf1/Shy1"/>
</dbReference>
<evidence type="ECO:0000256" key="5">
    <source>
        <dbReference type="ARBA" id="ARBA00023136"/>
    </source>
</evidence>
<keyword evidence="4 6" id="KW-1133">Transmembrane helix</keyword>
<dbReference type="PROSITE" id="PS51257">
    <property type="entry name" value="PROKAR_LIPOPROTEIN"/>
    <property type="match status" value="1"/>
</dbReference>
<keyword evidence="3 6" id="KW-0812">Transmembrane</keyword>
<name>A0A7W9BLE8_9RHOB</name>
<evidence type="ECO:0000313" key="8">
    <source>
        <dbReference type="Proteomes" id="UP000535415"/>
    </source>
</evidence>
<dbReference type="AlphaFoldDB" id="A0A7W9BLE8"/>
<feature type="transmembrane region" description="Helical" evidence="6">
    <location>
        <begin position="204"/>
        <end position="224"/>
    </location>
</feature>